<dbReference type="EMBL" id="DSYQ01000010">
    <property type="protein sequence ID" value="HGT71123.1"/>
    <property type="molecule type" value="Genomic_DNA"/>
</dbReference>
<dbReference type="SUPFAM" id="SSF82171">
    <property type="entry name" value="DPP6 N-terminal domain-like"/>
    <property type="match status" value="1"/>
</dbReference>
<sequence length="222" mass="25348">MKKFFKRSVLLLFLITLVNTNSFAKDKKVCSKASPKNKNIVIEFICSYGEEDGDGDCYINKTMNSKKEGIYIIHPYTSYEILPGNFSCNNHTLWSPDGNQFAFFTYHIDLSNNNTKHPHIIVYDLRDDETRTFENGNSAILKPLSFFDPKCGKKVCTGESNYFRFNEDGSLEFNILYLNSASEKKGKGKSCTVKRKLSWIMMNFPLNNIAGSSEMQILTSCK</sequence>
<dbReference type="AlphaFoldDB" id="A0A7C4R695"/>
<feature type="chain" id="PRO_5027828401" description="Dipeptidylpeptidase IV N-terminal domain-containing protein" evidence="1">
    <location>
        <begin position="25"/>
        <end position="222"/>
    </location>
</feature>
<comment type="caution">
    <text evidence="2">The sequence shown here is derived from an EMBL/GenBank/DDBJ whole genome shotgun (WGS) entry which is preliminary data.</text>
</comment>
<feature type="signal peptide" evidence="1">
    <location>
        <begin position="1"/>
        <end position="24"/>
    </location>
</feature>
<evidence type="ECO:0008006" key="3">
    <source>
        <dbReference type="Google" id="ProtNLM"/>
    </source>
</evidence>
<accession>A0A7C4R695</accession>
<protein>
    <recommendedName>
        <fullName evidence="3">Dipeptidylpeptidase IV N-terminal domain-containing protein</fullName>
    </recommendedName>
</protein>
<gene>
    <name evidence="2" type="ORF">ENT43_02580</name>
</gene>
<keyword evidence="1" id="KW-0732">Signal</keyword>
<reference evidence="2" key="1">
    <citation type="journal article" date="2020" name="mSystems">
        <title>Genome- and Community-Level Interaction Insights into Carbon Utilization and Element Cycling Functions of Hydrothermarchaeota in Hydrothermal Sediment.</title>
        <authorList>
            <person name="Zhou Z."/>
            <person name="Liu Y."/>
            <person name="Xu W."/>
            <person name="Pan J."/>
            <person name="Luo Z.H."/>
            <person name="Li M."/>
        </authorList>
    </citation>
    <scope>NUCLEOTIDE SEQUENCE [LARGE SCALE GENOMIC DNA]</scope>
    <source>
        <strain evidence="2">SpSt-579</strain>
    </source>
</reference>
<name>A0A7C4R695_UNCC3</name>
<evidence type="ECO:0000256" key="1">
    <source>
        <dbReference type="SAM" id="SignalP"/>
    </source>
</evidence>
<organism evidence="2">
    <name type="scientific">candidate division CPR3 bacterium</name>
    <dbReference type="NCBI Taxonomy" id="2268181"/>
    <lineage>
        <taxon>Bacteria</taxon>
        <taxon>Bacteria division CPR3</taxon>
    </lineage>
</organism>
<proteinExistence type="predicted"/>
<evidence type="ECO:0000313" key="2">
    <source>
        <dbReference type="EMBL" id="HGT71123.1"/>
    </source>
</evidence>